<dbReference type="Pfam" id="PF01494">
    <property type="entry name" value="FAD_binding_3"/>
    <property type="match status" value="1"/>
</dbReference>
<keyword evidence="3" id="KW-0274">FAD</keyword>
<feature type="region of interest" description="Disordered" evidence="6">
    <location>
        <begin position="339"/>
        <end position="375"/>
    </location>
</feature>
<evidence type="ECO:0000313" key="8">
    <source>
        <dbReference type="EMBL" id="KAF2750541.1"/>
    </source>
</evidence>
<keyword evidence="9" id="KW-1185">Reference proteome</keyword>
<keyword evidence="5" id="KW-0503">Monooxygenase</keyword>
<name>A0A6A6VMW0_9PLEO</name>
<dbReference type="InterPro" id="IPR002938">
    <property type="entry name" value="FAD-bd"/>
</dbReference>
<sequence length="375" mass="42025">MNLGTSGLALSQGLRRAAIECIVFEQPRPSRPRDWNFGTHWGAPFLESLIGEDLWLQIQSVQVDPYVRTEEHCALKFLQGETGETLAAIPTGRFYRLRRSKLGKLLSEGLNIRYDSRLSGFDVSGDGQSVAGHFSDNDGDSKLVVGPDRAAIDRHPYAATFVQCKFTKEKALFLRSFHPLYLAGAHPDSHVAFSGMHDVADPNDPSSWTFFGYISWPSSLEEQEKTADWTDAQRLAQQKELAKKFCDPWKSAYEWIPDGTPVWYMGFTSWDPRKEGRRWDNSGGLVTMIGDAAHPMSFQRGQGLNHSLQDASNLRDAIVMIQQGADWKEMITALEEEMTARGGKEVEDGNANSDLLHDGERVKQSPLFNRGVKQS</sequence>
<evidence type="ECO:0000256" key="6">
    <source>
        <dbReference type="SAM" id="MobiDB-lite"/>
    </source>
</evidence>
<dbReference type="Gene3D" id="3.50.50.60">
    <property type="entry name" value="FAD/NAD(P)-binding domain"/>
    <property type="match status" value="1"/>
</dbReference>
<evidence type="ECO:0000259" key="7">
    <source>
        <dbReference type="Pfam" id="PF01494"/>
    </source>
</evidence>
<dbReference type="SUPFAM" id="SSF51905">
    <property type="entry name" value="FAD/NAD(P)-binding domain"/>
    <property type="match status" value="1"/>
</dbReference>
<evidence type="ECO:0000256" key="5">
    <source>
        <dbReference type="ARBA" id="ARBA00023033"/>
    </source>
</evidence>
<reference evidence="8" key="1">
    <citation type="journal article" date="2020" name="Stud. Mycol.">
        <title>101 Dothideomycetes genomes: a test case for predicting lifestyles and emergence of pathogens.</title>
        <authorList>
            <person name="Haridas S."/>
            <person name="Albert R."/>
            <person name="Binder M."/>
            <person name="Bloem J."/>
            <person name="Labutti K."/>
            <person name="Salamov A."/>
            <person name="Andreopoulos B."/>
            <person name="Baker S."/>
            <person name="Barry K."/>
            <person name="Bills G."/>
            <person name="Bluhm B."/>
            <person name="Cannon C."/>
            <person name="Castanera R."/>
            <person name="Culley D."/>
            <person name="Daum C."/>
            <person name="Ezra D."/>
            <person name="Gonzalez J."/>
            <person name="Henrissat B."/>
            <person name="Kuo A."/>
            <person name="Liang C."/>
            <person name="Lipzen A."/>
            <person name="Lutzoni F."/>
            <person name="Magnuson J."/>
            <person name="Mondo S."/>
            <person name="Nolan M."/>
            <person name="Ohm R."/>
            <person name="Pangilinan J."/>
            <person name="Park H.-J."/>
            <person name="Ramirez L."/>
            <person name="Alfaro M."/>
            <person name="Sun H."/>
            <person name="Tritt A."/>
            <person name="Yoshinaga Y."/>
            <person name="Zwiers L.-H."/>
            <person name="Turgeon B."/>
            <person name="Goodwin S."/>
            <person name="Spatafora J."/>
            <person name="Crous P."/>
            <person name="Grigoriev I."/>
        </authorList>
    </citation>
    <scope>NUCLEOTIDE SEQUENCE</scope>
    <source>
        <strain evidence="8">CBS 119925</strain>
    </source>
</reference>
<feature type="domain" description="FAD-binding" evidence="7">
    <location>
        <begin position="282"/>
        <end position="342"/>
    </location>
</feature>
<protein>
    <recommendedName>
        <fullName evidence="7">FAD-binding domain-containing protein</fullName>
    </recommendedName>
</protein>
<dbReference type="PANTHER" id="PTHR47178">
    <property type="entry name" value="MONOOXYGENASE, FAD-BINDING"/>
    <property type="match status" value="1"/>
</dbReference>
<gene>
    <name evidence="8" type="ORF">M011DRAFT_516914</name>
</gene>
<keyword evidence="4" id="KW-0560">Oxidoreductase</keyword>
<evidence type="ECO:0000313" key="9">
    <source>
        <dbReference type="Proteomes" id="UP000799440"/>
    </source>
</evidence>
<dbReference type="InterPro" id="IPR036188">
    <property type="entry name" value="FAD/NAD-bd_sf"/>
</dbReference>
<dbReference type="PANTHER" id="PTHR47178:SF3">
    <property type="entry name" value="FAD-BINDING DOMAIN-CONTAINING PROTEIN"/>
    <property type="match status" value="1"/>
</dbReference>
<accession>A0A6A6VMW0</accession>
<proteinExistence type="predicted"/>
<dbReference type="EMBL" id="MU006563">
    <property type="protein sequence ID" value="KAF2750541.1"/>
    <property type="molecule type" value="Genomic_DNA"/>
</dbReference>
<evidence type="ECO:0000256" key="2">
    <source>
        <dbReference type="ARBA" id="ARBA00022630"/>
    </source>
</evidence>
<dbReference type="GO" id="GO:0071949">
    <property type="term" value="F:FAD binding"/>
    <property type="evidence" value="ECO:0007669"/>
    <property type="project" value="InterPro"/>
</dbReference>
<comment type="cofactor">
    <cofactor evidence="1">
        <name>FAD</name>
        <dbReference type="ChEBI" id="CHEBI:57692"/>
    </cofactor>
</comment>
<dbReference type="Proteomes" id="UP000799440">
    <property type="component" value="Unassembled WGS sequence"/>
</dbReference>
<keyword evidence="2" id="KW-0285">Flavoprotein</keyword>
<dbReference type="GO" id="GO:0004497">
    <property type="term" value="F:monooxygenase activity"/>
    <property type="evidence" value="ECO:0007669"/>
    <property type="project" value="UniProtKB-KW"/>
</dbReference>
<dbReference type="OrthoDB" id="47494at2759"/>
<evidence type="ECO:0000256" key="4">
    <source>
        <dbReference type="ARBA" id="ARBA00023002"/>
    </source>
</evidence>
<dbReference type="AlphaFoldDB" id="A0A6A6VMW0"/>
<evidence type="ECO:0000256" key="3">
    <source>
        <dbReference type="ARBA" id="ARBA00022827"/>
    </source>
</evidence>
<organism evidence="8 9">
    <name type="scientific">Sporormia fimetaria CBS 119925</name>
    <dbReference type="NCBI Taxonomy" id="1340428"/>
    <lineage>
        <taxon>Eukaryota</taxon>
        <taxon>Fungi</taxon>
        <taxon>Dikarya</taxon>
        <taxon>Ascomycota</taxon>
        <taxon>Pezizomycotina</taxon>
        <taxon>Dothideomycetes</taxon>
        <taxon>Pleosporomycetidae</taxon>
        <taxon>Pleosporales</taxon>
        <taxon>Sporormiaceae</taxon>
        <taxon>Sporormia</taxon>
    </lineage>
</organism>
<evidence type="ECO:0000256" key="1">
    <source>
        <dbReference type="ARBA" id="ARBA00001974"/>
    </source>
</evidence>